<dbReference type="AlphaFoldDB" id="G8NZ73"/>
<keyword evidence="2" id="KW-0805">Transcription regulation</keyword>
<dbReference type="PANTHER" id="PTHR43133:SF62">
    <property type="entry name" value="RNA POLYMERASE SIGMA FACTOR SIGZ"/>
    <property type="match status" value="1"/>
</dbReference>
<dbReference type="InterPro" id="IPR013324">
    <property type="entry name" value="RNA_pol_sigma_r3/r4-like"/>
</dbReference>
<keyword evidence="9" id="KW-1185">Reference proteome</keyword>
<keyword evidence="5" id="KW-0175">Coiled coil</keyword>
<keyword evidence="4" id="KW-0804">Transcription</keyword>
<dbReference type="OrthoDB" id="9784272at2"/>
<sequence length="198" mass="22284">MIEKSSNPIRAAERSLNSDLDRLQAANDEFLLERVRANDQKAMADIFDRYGSLVYSVSLRVLKDPGQAEDVMQEIFFQLWKNPNTFVQGRGSLGAWLAVVARNRAIDVLRRRKPTDSVDEVVLVSKTNISSEIERNIMVEKIRELMKSLPSEQQKSVELAFFEGLSHAEVAAKTGDPLGTVKTRIRLALISLRKAIQA</sequence>
<evidence type="ECO:0000313" key="9">
    <source>
        <dbReference type="Proteomes" id="UP000007113"/>
    </source>
</evidence>
<dbReference type="PANTHER" id="PTHR43133">
    <property type="entry name" value="RNA POLYMERASE ECF-TYPE SIGMA FACTO"/>
    <property type="match status" value="1"/>
</dbReference>
<dbReference type="Proteomes" id="UP000007113">
    <property type="component" value="Chromosome"/>
</dbReference>
<evidence type="ECO:0000259" key="6">
    <source>
        <dbReference type="Pfam" id="PF04542"/>
    </source>
</evidence>
<dbReference type="NCBIfam" id="TIGR02937">
    <property type="entry name" value="sigma70-ECF"/>
    <property type="match status" value="1"/>
</dbReference>
<proteinExistence type="inferred from homology"/>
<dbReference type="SUPFAM" id="SSF88946">
    <property type="entry name" value="Sigma2 domain of RNA polymerase sigma factors"/>
    <property type="match status" value="1"/>
</dbReference>
<organism evidence="8 9">
    <name type="scientific">Granulicella mallensis (strain ATCC BAA-1857 / DSM 23137 / MP5ACTX8)</name>
    <dbReference type="NCBI Taxonomy" id="682795"/>
    <lineage>
        <taxon>Bacteria</taxon>
        <taxon>Pseudomonadati</taxon>
        <taxon>Acidobacteriota</taxon>
        <taxon>Terriglobia</taxon>
        <taxon>Terriglobales</taxon>
        <taxon>Acidobacteriaceae</taxon>
        <taxon>Granulicella</taxon>
    </lineage>
</organism>
<dbReference type="eggNOG" id="COG1595">
    <property type="taxonomic scope" value="Bacteria"/>
</dbReference>
<dbReference type="InterPro" id="IPR013249">
    <property type="entry name" value="RNA_pol_sigma70_r4_t2"/>
</dbReference>
<dbReference type="Pfam" id="PF08281">
    <property type="entry name" value="Sigma70_r4_2"/>
    <property type="match status" value="1"/>
</dbReference>
<evidence type="ECO:0000256" key="3">
    <source>
        <dbReference type="ARBA" id="ARBA00023082"/>
    </source>
</evidence>
<dbReference type="KEGG" id="gma:AciX8_2494"/>
<dbReference type="HOGENOM" id="CLU_047691_9_3_0"/>
<dbReference type="EMBL" id="CP003130">
    <property type="protein sequence ID" value="AEU36809.1"/>
    <property type="molecule type" value="Genomic_DNA"/>
</dbReference>
<evidence type="ECO:0000256" key="1">
    <source>
        <dbReference type="ARBA" id="ARBA00010641"/>
    </source>
</evidence>
<dbReference type="InterPro" id="IPR014284">
    <property type="entry name" value="RNA_pol_sigma-70_dom"/>
</dbReference>
<evidence type="ECO:0000259" key="7">
    <source>
        <dbReference type="Pfam" id="PF08281"/>
    </source>
</evidence>
<dbReference type="GO" id="GO:0016987">
    <property type="term" value="F:sigma factor activity"/>
    <property type="evidence" value="ECO:0007669"/>
    <property type="project" value="UniProtKB-KW"/>
</dbReference>
<reference evidence="8 9" key="1">
    <citation type="submission" date="2011-11" db="EMBL/GenBank/DDBJ databases">
        <title>Complete sequence of Granulicella mallensis MP5ACTX8.</title>
        <authorList>
            <consortium name="US DOE Joint Genome Institute"/>
            <person name="Lucas S."/>
            <person name="Copeland A."/>
            <person name="Lapidus A."/>
            <person name="Cheng J.-F."/>
            <person name="Goodwin L."/>
            <person name="Pitluck S."/>
            <person name="Peters L."/>
            <person name="Lu M."/>
            <person name="Detter J.C."/>
            <person name="Han C."/>
            <person name="Tapia R."/>
            <person name="Land M."/>
            <person name="Hauser L."/>
            <person name="Kyrpides N."/>
            <person name="Ivanova N."/>
            <person name="Mikhailova N."/>
            <person name="Pagani I."/>
            <person name="Rawat S."/>
            <person name="Mannisto M."/>
            <person name="Haggblom M."/>
            <person name="Woyke T."/>
        </authorList>
    </citation>
    <scope>NUCLEOTIDE SEQUENCE [LARGE SCALE GENOMIC DNA]</scope>
    <source>
        <strain evidence="9">ATCC BAA-1857 / DSM 23137 / MP5ACTX8</strain>
    </source>
</reference>
<dbReference type="GO" id="GO:0006352">
    <property type="term" value="P:DNA-templated transcription initiation"/>
    <property type="evidence" value="ECO:0007669"/>
    <property type="project" value="InterPro"/>
</dbReference>
<keyword evidence="3" id="KW-0731">Sigma factor</keyword>
<dbReference type="GO" id="GO:0003677">
    <property type="term" value="F:DNA binding"/>
    <property type="evidence" value="ECO:0007669"/>
    <property type="project" value="InterPro"/>
</dbReference>
<dbReference type="InterPro" id="IPR007627">
    <property type="entry name" value="RNA_pol_sigma70_r2"/>
</dbReference>
<dbReference type="STRING" id="682795.AciX8_2494"/>
<evidence type="ECO:0000256" key="4">
    <source>
        <dbReference type="ARBA" id="ARBA00023163"/>
    </source>
</evidence>
<dbReference type="Gene3D" id="1.10.1740.10">
    <property type="match status" value="1"/>
</dbReference>
<comment type="similarity">
    <text evidence="1">Belongs to the sigma-70 factor family. ECF subfamily.</text>
</comment>
<dbReference type="InterPro" id="IPR039425">
    <property type="entry name" value="RNA_pol_sigma-70-like"/>
</dbReference>
<gene>
    <name evidence="8" type="ordered locus">AciX8_2494</name>
</gene>
<feature type="coiled-coil region" evidence="5">
    <location>
        <begin position="9"/>
        <end position="40"/>
    </location>
</feature>
<feature type="domain" description="RNA polymerase sigma-70 region 2" evidence="6">
    <location>
        <begin position="47"/>
        <end position="113"/>
    </location>
</feature>
<dbReference type="Pfam" id="PF04542">
    <property type="entry name" value="Sigma70_r2"/>
    <property type="match status" value="1"/>
</dbReference>
<dbReference type="CDD" id="cd06171">
    <property type="entry name" value="Sigma70_r4"/>
    <property type="match status" value="1"/>
</dbReference>
<dbReference type="SUPFAM" id="SSF88659">
    <property type="entry name" value="Sigma3 and sigma4 domains of RNA polymerase sigma factors"/>
    <property type="match status" value="1"/>
</dbReference>
<accession>G8NZ73</accession>
<evidence type="ECO:0000256" key="2">
    <source>
        <dbReference type="ARBA" id="ARBA00023015"/>
    </source>
</evidence>
<name>G8NZ73_GRAMM</name>
<dbReference type="Gene3D" id="1.10.10.10">
    <property type="entry name" value="Winged helix-like DNA-binding domain superfamily/Winged helix DNA-binding domain"/>
    <property type="match status" value="1"/>
</dbReference>
<feature type="domain" description="RNA polymerase sigma factor 70 region 4 type 2" evidence="7">
    <location>
        <begin position="140"/>
        <end position="189"/>
    </location>
</feature>
<dbReference type="InterPro" id="IPR036388">
    <property type="entry name" value="WH-like_DNA-bd_sf"/>
</dbReference>
<evidence type="ECO:0000313" key="8">
    <source>
        <dbReference type="EMBL" id="AEU36809.1"/>
    </source>
</evidence>
<protein>
    <submittedName>
        <fullName evidence="8">RNA polymerase, sigma-24 subunit, ECF subfamily</fullName>
    </submittedName>
</protein>
<evidence type="ECO:0000256" key="5">
    <source>
        <dbReference type="SAM" id="Coils"/>
    </source>
</evidence>
<dbReference type="InterPro" id="IPR013325">
    <property type="entry name" value="RNA_pol_sigma_r2"/>
</dbReference>